<dbReference type="Gene3D" id="1.10.287.130">
    <property type="match status" value="1"/>
</dbReference>
<dbReference type="InterPro" id="IPR011006">
    <property type="entry name" value="CheY-like_superfamily"/>
</dbReference>
<dbReference type="EC" id="2.7.13.3" evidence="2"/>
<reference evidence="13 14" key="1">
    <citation type="submission" date="2020-04" db="EMBL/GenBank/DDBJ databases">
        <title>Zoogloea sp. G-4-1-14 isolated from soil.</title>
        <authorList>
            <person name="Dahal R.H."/>
        </authorList>
    </citation>
    <scope>NUCLEOTIDE SEQUENCE [LARGE SCALE GENOMIC DNA]</scope>
    <source>
        <strain evidence="13 14">G-4-1-14</strain>
    </source>
</reference>
<keyword evidence="3 9" id="KW-0597">Phosphoprotein</keyword>
<evidence type="ECO:0000259" key="12">
    <source>
        <dbReference type="PROSITE" id="PS50110"/>
    </source>
</evidence>
<evidence type="ECO:0000256" key="6">
    <source>
        <dbReference type="ARBA" id="ARBA00022777"/>
    </source>
</evidence>
<evidence type="ECO:0000256" key="5">
    <source>
        <dbReference type="ARBA" id="ARBA00022741"/>
    </source>
</evidence>
<evidence type="ECO:0000256" key="1">
    <source>
        <dbReference type="ARBA" id="ARBA00000085"/>
    </source>
</evidence>
<accession>A0A848G1U3</accession>
<keyword evidence="8" id="KW-0902">Two-component regulatory system</keyword>
<dbReference type="Proteomes" id="UP000580043">
    <property type="component" value="Unassembled WGS sequence"/>
</dbReference>
<keyword evidence="7" id="KW-0067">ATP-binding</keyword>
<dbReference type="InterPro" id="IPR003594">
    <property type="entry name" value="HATPase_dom"/>
</dbReference>
<dbReference type="SMART" id="SM00448">
    <property type="entry name" value="REC"/>
    <property type="match status" value="1"/>
</dbReference>
<dbReference type="InterPro" id="IPR005467">
    <property type="entry name" value="His_kinase_dom"/>
</dbReference>
<keyword evidence="10" id="KW-0812">Transmembrane</keyword>
<dbReference type="InterPro" id="IPR036890">
    <property type="entry name" value="HATPase_C_sf"/>
</dbReference>
<dbReference type="Pfam" id="PF00072">
    <property type="entry name" value="Response_reg"/>
    <property type="match status" value="1"/>
</dbReference>
<dbReference type="CDD" id="cd00082">
    <property type="entry name" value="HisKA"/>
    <property type="match status" value="1"/>
</dbReference>
<feature type="domain" description="Response regulatory" evidence="12">
    <location>
        <begin position="556"/>
        <end position="675"/>
    </location>
</feature>
<comment type="caution">
    <text evidence="13">The sequence shown here is derived from an EMBL/GenBank/DDBJ whole genome shotgun (WGS) entry which is preliminary data.</text>
</comment>
<dbReference type="Pfam" id="PF02518">
    <property type="entry name" value="HATPase_c"/>
    <property type="match status" value="1"/>
</dbReference>
<evidence type="ECO:0000256" key="2">
    <source>
        <dbReference type="ARBA" id="ARBA00012438"/>
    </source>
</evidence>
<keyword evidence="10" id="KW-1133">Transmembrane helix</keyword>
<feature type="transmembrane region" description="Helical" evidence="10">
    <location>
        <begin position="163"/>
        <end position="182"/>
    </location>
</feature>
<keyword evidence="6" id="KW-0418">Kinase</keyword>
<dbReference type="SMART" id="SM00387">
    <property type="entry name" value="HATPase_c"/>
    <property type="match status" value="1"/>
</dbReference>
<dbReference type="PROSITE" id="PS50110">
    <property type="entry name" value="RESPONSE_REGULATORY"/>
    <property type="match status" value="1"/>
</dbReference>
<dbReference type="PRINTS" id="PR00344">
    <property type="entry name" value="BCTRLSENSOR"/>
</dbReference>
<dbReference type="Gene3D" id="3.30.565.10">
    <property type="entry name" value="Histidine kinase-like ATPase, C-terminal domain"/>
    <property type="match status" value="1"/>
</dbReference>
<evidence type="ECO:0000259" key="11">
    <source>
        <dbReference type="PROSITE" id="PS50109"/>
    </source>
</evidence>
<dbReference type="CDD" id="cd16922">
    <property type="entry name" value="HATPase_EvgS-ArcB-TorS-like"/>
    <property type="match status" value="1"/>
</dbReference>
<gene>
    <name evidence="13" type="ORF">HHL15_01540</name>
</gene>
<evidence type="ECO:0000256" key="8">
    <source>
        <dbReference type="ARBA" id="ARBA00023012"/>
    </source>
</evidence>
<dbReference type="SUPFAM" id="SSF47384">
    <property type="entry name" value="Homodimeric domain of signal transducing histidine kinase"/>
    <property type="match status" value="1"/>
</dbReference>
<dbReference type="FunFam" id="3.30.565.10:FF:000078">
    <property type="entry name" value="Two-component sensor histidine kinase"/>
    <property type="match status" value="1"/>
</dbReference>
<dbReference type="EMBL" id="JABBGA010000001">
    <property type="protein sequence ID" value="NML24413.1"/>
    <property type="molecule type" value="Genomic_DNA"/>
</dbReference>
<evidence type="ECO:0000256" key="9">
    <source>
        <dbReference type="PROSITE-ProRule" id="PRU00169"/>
    </source>
</evidence>
<dbReference type="PANTHER" id="PTHR45339:SF1">
    <property type="entry name" value="HYBRID SIGNAL TRANSDUCTION HISTIDINE KINASE J"/>
    <property type="match status" value="1"/>
</dbReference>
<evidence type="ECO:0000256" key="10">
    <source>
        <dbReference type="SAM" id="Phobius"/>
    </source>
</evidence>
<dbReference type="InterPro" id="IPR004358">
    <property type="entry name" value="Sig_transdc_His_kin-like_C"/>
</dbReference>
<dbReference type="AlphaFoldDB" id="A0A848G1U3"/>
<keyword evidence="14" id="KW-1185">Reference proteome</keyword>
<dbReference type="RefSeq" id="WP_169144046.1">
    <property type="nucleotide sequence ID" value="NZ_JABBGA010000001.1"/>
</dbReference>
<proteinExistence type="predicted"/>
<dbReference type="InterPro" id="IPR001789">
    <property type="entry name" value="Sig_transdc_resp-reg_receiver"/>
</dbReference>
<evidence type="ECO:0000313" key="13">
    <source>
        <dbReference type="EMBL" id="NML24413.1"/>
    </source>
</evidence>
<dbReference type="GO" id="GO:0000155">
    <property type="term" value="F:phosphorelay sensor kinase activity"/>
    <property type="evidence" value="ECO:0007669"/>
    <property type="project" value="InterPro"/>
</dbReference>
<evidence type="ECO:0000256" key="4">
    <source>
        <dbReference type="ARBA" id="ARBA00022679"/>
    </source>
</evidence>
<dbReference type="Gene3D" id="3.40.50.2300">
    <property type="match status" value="1"/>
</dbReference>
<protein>
    <recommendedName>
        <fullName evidence="2">histidine kinase</fullName>
        <ecNumber evidence="2">2.7.13.3</ecNumber>
    </recommendedName>
</protein>
<dbReference type="SMART" id="SM00388">
    <property type="entry name" value="HisKA"/>
    <property type="match status" value="1"/>
</dbReference>
<dbReference type="CDD" id="cd17546">
    <property type="entry name" value="REC_hyHK_CKI1_RcsC-like"/>
    <property type="match status" value="1"/>
</dbReference>
<evidence type="ECO:0000313" key="14">
    <source>
        <dbReference type="Proteomes" id="UP000580043"/>
    </source>
</evidence>
<organism evidence="13 14">
    <name type="scientific">Zoogloea dura</name>
    <dbReference type="NCBI Taxonomy" id="2728840"/>
    <lineage>
        <taxon>Bacteria</taxon>
        <taxon>Pseudomonadati</taxon>
        <taxon>Pseudomonadota</taxon>
        <taxon>Betaproteobacteria</taxon>
        <taxon>Rhodocyclales</taxon>
        <taxon>Zoogloeaceae</taxon>
        <taxon>Zoogloea</taxon>
    </lineage>
</organism>
<feature type="transmembrane region" description="Helical" evidence="10">
    <location>
        <begin position="20"/>
        <end position="38"/>
    </location>
</feature>
<comment type="catalytic activity">
    <reaction evidence="1">
        <text>ATP + protein L-histidine = ADP + protein N-phospho-L-histidine.</text>
        <dbReference type="EC" id="2.7.13.3"/>
    </reaction>
</comment>
<name>A0A848G1U3_9RHOO</name>
<keyword evidence="5" id="KW-0547">Nucleotide-binding</keyword>
<feature type="modified residue" description="4-aspartylphosphate" evidence="9">
    <location>
        <position position="605"/>
    </location>
</feature>
<dbReference type="InterPro" id="IPR036097">
    <property type="entry name" value="HisK_dim/P_sf"/>
</dbReference>
<keyword evidence="4" id="KW-0808">Transferase</keyword>
<dbReference type="PANTHER" id="PTHR45339">
    <property type="entry name" value="HYBRID SIGNAL TRANSDUCTION HISTIDINE KINASE J"/>
    <property type="match status" value="1"/>
</dbReference>
<dbReference type="GO" id="GO:0005524">
    <property type="term" value="F:ATP binding"/>
    <property type="evidence" value="ECO:0007669"/>
    <property type="project" value="UniProtKB-KW"/>
</dbReference>
<dbReference type="InterPro" id="IPR003661">
    <property type="entry name" value="HisK_dim/P_dom"/>
</dbReference>
<dbReference type="PROSITE" id="PS50109">
    <property type="entry name" value="HIS_KIN"/>
    <property type="match status" value="1"/>
</dbReference>
<dbReference type="Pfam" id="PF00512">
    <property type="entry name" value="HisKA"/>
    <property type="match status" value="1"/>
</dbReference>
<sequence length="680" mass="73819">MLRNPLRYLLPKSLVARIYALYSVALLFFFGGGLAVFYTHQFSEGLESVQQSATMLIEIIAQPITDSAVIGDYDTIKRVLDKSIVGSQFAEANFIDLSGGKLHSESRIPPAAAAPAWLRAKVAGSLYEVNRVISAGGRDYGVLRLGFDVDFIAGGLWELFRNALLLTLLALSGGLVLIWFPLRHWLGTLERVRHFEAPRTEGLVSSHQEQLADLPLEFRPMFDVLNQTAARLGRELAKRETALVSLRELLAGLRALPESPANSTEGDIESLTAAIGRLVAEREAGRLALEHARDAAEAANRAKSDFLANMSHEIRTPMNGIIGMTELALDTELTEEQRDYLEVVSSSANALLTIINDILDFSKIEAGKLKMERIVFDLPSLARDCLRSITLKGEEKGLKLSLSIDPQVPAAIMGDPVRVRQVLLNLLSNAVKFTHQGEVGLSVIRRPGSEAGPDELCFAVRDTGIGITAEAQANVFEAFSQEDTSITRKFGGTGLGLSISSRLVHLMGGTIHLESVKGSGSTFSFTLPCLPAAVDAIAAPLPASPPDTDDDAAGKQVLLVEDNPINQVVAMKLLQRRGCSVQLADNGQLAIQTLQQQHFDLVLMDMQMPVMDGLEAARRIRALEASGARPRTPIIAMTANAMKGDRELCLEAGMDDYLTKPISAEALFEKVDHWTASAPR</sequence>
<evidence type="ECO:0000256" key="3">
    <source>
        <dbReference type="ARBA" id="ARBA00022553"/>
    </source>
</evidence>
<feature type="domain" description="Histidine kinase" evidence="11">
    <location>
        <begin position="309"/>
        <end position="531"/>
    </location>
</feature>
<dbReference type="SUPFAM" id="SSF55874">
    <property type="entry name" value="ATPase domain of HSP90 chaperone/DNA topoisomerase II/histidine kinase"/>
    <property type="match status" value="1"/>
</dbReference>
<dbReference type="FunFam" id="1.10.287.130:FF:000002">
    <property type="entry name" value="Two-component osmosensing histidine kinase"/>
    <property type="match status" value="1"/>
</dbReference>
<evidence type="ECO:0000256" key="7">
    <source>
        <dbReference type="ARBA" id="ARBA00022840"/>
    </source>
</evidence>
<keyword evidence="10" id="KW-0472">Membrane</keyword>
<dbReference type="SUPFAM" id="SSF52172">
    <property type="entry name" value="CheY-like"/>
    <property type="match status" value="1"/>
</dbReference>